<sequence length="32" mass="3301">MVVFGLSALSLVCCLAGLKINTTKSIPSEFTG</sequence>
<dbReference type="AlphaFoldDB" id="A0A1I0EC91"/>
<proteinExistence type="predicted"/>
<accession>A0A1I0EC91</accession>
<dbReference type="Proteomes" id="UP000183339">
    <property type="component" value="Unassembled WGS sequence"/>
</dbReference>
<name>A0A1I0EC91_9PROT</name>
<dbReference type="EMBL" id="FOHI01000006">
    <property type="protein sequence ID" value="SET42662.1"/>
    <property type="molecule type" value="Genomic_DNA"/>
</dbReference>
<organism evidence="1 2">
    <name type="scientific">Nitrosospira multiformis</name>
    <dbReference type="NCBI Taxonomy" id="1231"/>
    <lineage>
        <taxon>Bacteria</taxon>
        <taxon>Pseudomonadati</taxon>
        <taxon>Pseudomonadota</taxon>
        <taxon>Betaproteobacteria</taxon>
        <taxon>Nitrosomonadales</taxon>
        <taxon>Nitrosomonadaceae</taxon>
        <taxon>Nitrosospira</taxon>
    </lineage>
</organism>
<gene>
    <name evidence="1" type="ORF">SAMN05216412_106110</name>
</gene>
<protein>
    <submittedName>
        <fullName evidence="1">Uncharacterized protein</fullName>
    </submittedName>
</protein>
<evidence type="ECO:0000313" key="2">
    <source>
        <dbReference type="Proteomes" id="UP000183339"/>
    </source>
</evidence>
<evidence type="ECO:0000313" key="1">
    <source>
        <dbReference type="EMBL" id="SET42662.1"/>
    </source>
</evidence>
<reference evidence="1 2" key="1">
    <citation type="submission" date="2016-10" db="EMBL/GenBank/DDBJ databases">
        <authorList>
            <person name="de Groot N.N."/>
        </authorList>
    </citation>
    <scope>NUCLEOTIDE SEQUENCE [LARGE SCALE GENOMIC DNA]</scope>
    <source>
        <strain evidence="1 2">Nl7</strain>
    </source>
</reference>